<evidence type="ECO:0000313" key="1">
    <source>
        <dbReference type="EMBL" id="TNN55178.1"/>
    </source>
</evidence>
<dbReference type="AlphaFoldDB" id="A0A4Z2GNG2"/>
<name>A0A4Z2GNG2_9TELE</name>
<comment type="caution">
    <text evidence="1">The sequence shown here is derived from an EMBL/GenBank/DDBJ whole genome shotgun (WGS) entry which is preliminary data.</text>
</comment>
<reference evidence="1 2" key="1">
    <citation type="submission" date="2019-03" db="EMBL/GenBank/DDBJ databases">
        <title>First draft genome of Liparis tanakae, snailfish: a comprehensive survey of snailfish specific genes.</title>
        <authorList>
            <person name="Kim W."/>
            <person name="Song I."/>
            <person name="Jeong J.-H."/>
            <person name="Kim D."/>
            <person name="Kim S."/>
            <person name="Ryu S."/>
            <person name="Song J.Y."/>
            <person name="Lee S.K."/>
        </authorList>
    </citation>
    <scope>NUCLEOTIDE SEQUENCE [LARGE SCALE GENOMIC DNA]</scope>
    <source>
        <tissue evidence="1">Muscle</tissue>
    </source>
</reference>
<proteinExistence type="predicted"/>
<gene>
    <name evidence="1" type="ORF">EYF80_034623</name>
</gene>
<sequence>MSGGGPDESSVRVALRFPIHSHLSSSSATPPRLLSSRRFPEHLTSASPSFLPRRPLTQDADRAVTSDPVTVVTAGPFKVQGVTAL</sequence>
<protein>
    <submittedName>
        <fullName evidence="1">Uncharacterized protein</fullName>
    </submittedName>
</protein>
<organism evidence="1 2">
    <name type="scientific">Liparis tanakae</name>
    <name type="common">Tanaka's snailfish</name>
    <dbReference type="NCBI Taxonomy" id="230148"/>
    <lineage>
        <taxon>Eukaryota</taxon>
        <taxon>Metazoa</taxon>
        <taxon>Chordata</taxon>
        <taxon>Craniata</taxon>
        <taxon>Vertebrata</taxon>
        <taxon>Euteleostomi</taxon>
        <taxon>Actinopterygii</taxon>
        <taxon>Neopterygii</taxon>
        <taxon>Teleostei</taxon>
        <taxon>Neoteleostei</taxon>
        <taxon>Acanthomorphata</taxon>
        <taxon>Eupercaria</taxon>
        <taxon>Perciformes</taxon>
        <taxon>Cottioidei</taxon>
        <taxon>Cottales</taxon>
        <taxon>Liparidae</taxon>
        <taxon>Liparis</taxon>
    </lineage>
</organism>
<evidence type="ECO:0000313" key="2">
    <source>
        <dbReference type="Proteomes" id="UP000314294"/>
    </source>
</evidence>
<keyword evidence="2" id="KW-1185">Reference proteome</keyword>
<accession>A0A4Z2GNG2</accession>
<dbReference type="EMBL" id="SRLO01000463">
    <property type="protein sequence ID" value="TNN55178.1"/>
    <property type="molecule type" value="Genomic_DNA"/>
</dbReference>
<dbReference type="Proteomes" id="UP000314294">
    <property type="component" value="Unassembled WGS sequence"/>
</dbReference>